<feature type="compositionally biased region" description="Low complexity" evidence="1">
    <location>
        <begin position="110"/>
        <end position="121"/>
    </location>
</feature>
<feature type="compositionally biased region" description="Basic and acidic residues" evidence="1">
    <location>
        <begin position="75"/>
        <end position="99"/>
    </location>
</feature>
<reference evidence="2 3" key="1">
    <citation type="submission" date="2013-11" db="EMBL/GenBank/DDBJ databases">
        <title>The Damaraland mole rat (Fukomys damarensis) genome and evolution of African mole rats.</title>
        <authorList>
            <person name="Gladyshev V.N."/>
            <person name="Fang X."/>
        </authorList>
    </citation>
    <scope>NUCLEOTIDE SEQUENCE [LARGE SCALE GENOMIC DNA]</scope>
    <source>
        <tissue evidence="2">Liver</tissue>
    </source>
</reference>
<organism evidence="2 3">
    <name type="scientific">Fukomys damarensis</name>
    <name type="common">Damaraland mole rat</name>
    <name type="synonym">Cryptomys damarensis</name>
    <dbReference type="NCBI Taxonomy" id="885580"/>
    <lineage>
        <taxon>Eukaryota</taxon>
        <taxon>Metazoa</taxon>
        <taxon>Chordata</taxon>
        <taxon>Craniata</taxon>
        <taxon>Vertebrata</taxon>
        <taxon>Euteleostomi</taxon>
        <taxon>Mammalia</taxon>
        <taxon>Eutheria</taxon>
        <taxon>Euarchontoglires</taxon>
        <taxon>Glires</taxon>
        <taxon>Rodentia</taxon>
        <taxon>Hystricomorpha</taxon>
        <taxon>Bathyergidae</taxon>
        <taxon>Fukomys</taxon>
    </lineage>
</organism>
<sequence>MPRAVPAPVRVHSRYLRSERRRLPPLKTCRLGCPAPRCLLPAALSAQTRRLRVAKEPRMAEAHTRKAHPGSSGGEDSKVTARPRQELPARLTVARERFRSLAPPPRRQRALLLPRSPLSRG</sequence>
<feature type="compositionally biased region" description="Basic and acidic residues" evidence="1">
    <location>
        <begin position="53"/>
        <end position="64"/>
    </location>
</feature>
<evidence type="ECO:0000256" key="1">
    <source>
        <dbReference type="SAM" id="MobiDB-lite"/>
    </source>
</evidence>
<name>A0A091CWY2_FUKDA</name>
<dbReference type="EMBL" id="KN124059">
    <property type="protein sequence ID" value="KFO22395.1"/>
    <property type="molecule type" value="Genomic_DNA"/>
</dbReference>
<protein>
    <submittedName>
        <fullName evidence="2">Uncharacterized protein</fullName>
    </submittedName>
</protein>
<evidence type="ECO:0000313" key="2">
    <source>
        <dbReference type="EMBL" id="KFO22395.1"/>
    </source>
</evidence>
<dbReference type="AlphaFoldDB" id="A0A091CWY2"/>
<keyword evidence="3" id="KW-1185">Reference proteome</keyword>
<accession>A0A091CWY2</accession>
<feature type="region of interest" description="Disordered" evidence="1">
    <location>
        <begin position="53"/>
        <end position="121"/>
    </location>
</feature>
<evidence type="ECO:0000313" key="3">
    <source>
        <dbReference type="Proteomes" id="UP000028990"/>
    </source>
</evidence>
<dbReference type="Proteomes" id="UP000028990">
    <property type="component" value="Unassembled WGS sequence"/>
</dbReference>
<gene>
    <name evidence="2" type="ORF">H920_16224</name>
</gene>
<proteinExistence type="predicted"/>